<dbReference type="EMBL" id="OA883500">
    <property type="protein sequence ID" value="CAD7279066.1"/>
    <property type="molecule type" value="Genomic_DNA"/>
</dbReference>
<dbReference type="Pfam" id="PF03105">
    <property type="entry name" value="SPX"/>
    <property type="match status" value="1"/>
</dbReference>
<evidence type="ECO:0000256" key="6">
    <source>
        <dbReference type="SAM" id="Phobius"/>
    </source>
</evidence>
<dbReference type="GO" id="GO:0000822">
    <property type="term" value="F:inositol hexakisphosphate binding"/>
    <property type="evidence" value="ECO:0007669"/>
    <property type="project" value="TreeGrafter"/>
</dbReference>
<feature type="transmembrane region" description="Helical" evidence="6">
    <location>
        <begin position="494"/>
        <end position="512"/>
    </location>
</feature>
<dbReference type="GO" id="GO:0005794">
    <property type="term" value="C:Golgi apparatus"/>
    <property type="evidence" value="ECO:0007669"/>
    <property type="project" value="TreeGrafter"/>
</dbReference>
<evidence type="ECO:0000313" key="9">
    <source>
        <dbReference type="EMBL" id="CAD7279066.1"/>
    </source>
</evidence>
<dbReference type="EMBL" id="CAJPEX010001463">
    <property type="protein sequence ID" value="CAG0919218.1"/>
    <property type="molecule type" value="Genomic_DNA"/>
</dbReference>
<dbReference type="InterPro" id="IPR004331">
    <property type="entry name" value="SPX_dom"/>
</dbReference>
<dbReference type="PANTHER" id="PTHR10783:SF103">
    <property type="entry name" value="SOLUTE CARRIER FAMILY 53 MEMBER 1"/>
    <property type="match status" value="1"/>
</dbReference>
<proteinExistence type="inferred from homology"/>
<dbReference type="PROSITE" id="PS51382">
    <property type="entry name" value="SPX"/>
    <property type="match status" value="1"/>
</dbReference>
<dbReference type="PROSITE" id="PS51380">
    <property type="entry name" value="EXS"/>
    <property type="match status" value="1"/>
</dbReference>
<feature type="transmembrane region" description="Helical" evidence="6">
    <location>
        <begin position="227"/>
        <end position="248"/>
    </location>
</feature>
<dbReference type="OrthoDB" id="9970435at2759"/>
<feature type="domain" description="EXS" evidence="7">
    <location>
        <begin position="422"/>
        <end position="703"/>
    </location>
</feature>
<dbReference type="Proteomes" id="UP000678499">
    <property type="component" value="Unassembled WGS sequence"/>
</dbReference>
<keyword evidence="10" id="KW-1185">Reference proteome</keyword>
<comment type="subcellular location">
    <subcellularLocation>
        <location evidence="1">Membrane</location>
        <topology evidence="1">Multi-pass membrane protein</topology>
    </subcellularLocation>
</comment>
<organism evidence="9">
    <name type="scientific">Notodromas monacha</name>
    <dbReference type="NCBI Taxonomy" id="399045"/>
    <lineage>
        <taxon>Eukaryota</taxon>
        <taxon>Metazoa</taxon>
        <taxon>Ecdysozoa</taxon>
        <taxon>Arthropoda</taxon>
        <taxon>Crustacea</taxon>
        <taxon>Oligostraca</taxon>
        <taxon>Ostracoda</taxon>
        <taxon>Podocopa</taxon>
        <taxon>Podocopida</taxon>
        <taxon>Cypridocopina</taxon>
        <taxon>Cypridoidea</taxon>
        <taxon>Cyprididae</taxon>
        <taxon>Notodromas</taxon>
    </lineage>
</organism>
<dbReference type="GO" id="GO:0016036">
    <property type="term" value="P:cellular response to phosphate starvation"/>
    <property type="evidence" value="ECO:0007669"/>
    <property type="project" value="TreeGrafter"/>
</dbReference>
<dbReference type="GO" id="GO:0006817">
    <property type="term" value="P:phosphate ion transport"/>
    <property type="evidence" value="ECO:0007669"/>
    <property type="project" value="TreeGrafter"/>
</dbReference>
<feature type="transmembrane region" description="Helical" evidence="6">
    <location>
        <begin position="362"/>
        <end position="385"/>
    </location>
</feature>
<evidence type="ECO:0000256" key="5">
    <source>
        <dbReference type="ARBA" id="ARBA00023136"/>
    </source>
</evidence>
<feature type="transmembrane region" description="Helical" evidence="6">
    <location>
        <begin position="308"/>
        <end position="326"/>
    </location>
</feature>
<feature type="transmembrane region" description="Helical" evidence="6">
    <location>
        <begin position="613"/>
        <end position="632"/>
    </location>
</feature>
<dbReference type="GO" id="GO:0005886">
    <property type="term" value="C:plasma membrane"/>
    <property type="evidence" value="ECO:0007669"/>
    <property type="project" value="TreeGrafter"/>
</dbReference>
<gene>
    <name evidence="9" type="ORF">NMOB1V02_LOCUS6750</name>
</gene>
<evidence type="ECO:0000256" key="1">
    <source>
        <dbReference type="ARBA" id="ARBA00004141"/>
    </source>
</evidence>
<evidence type="ECO:0008006" key="11">
    <source>
        <dbReference type="Google" id="ProtNLM"/>
    </source>
</evidence>
<name>A0A7R9BPU1_9CRUS</name>
<feature type="transmembrane region" description="Helical" evidence="6">
    <location>
        <begin position="543"/>
        <end position="564"/>
    </location>
</feature>
<evidence type="ECO:0000313" key="10">
    <source>
        <dbReference type="Proteomes" id="UP000678499"/>
    </source>
</evidence>
<comment type="similarity">
    <text evidence="2">Belongs to the SYG1 (TC 2.A.94) family.</text>
</comment>
<keyword evidence="4 6" id="KW-1133">Transmembrane helix</keyword>
<evidence type="ECO:0000256" key="2">
    <source>
        <dbReference type="ARBA" id="ARBA00009665"/>
    </source>
</evidence>
<evidence type="ECO:0000259" key="7">
    <source>
        <dbReference type="PROSITE" id="PS51380"/>
    </source>
</evidence>
<sequence>MKFAEHLSAHITPEWRKQYILYEEMKGLLYAAMEGAPSSEIVTEGEIKSYFAKMDEQFFHQAEKELFKINTFFSEKLAEANRRFAGLKSDLASAHQEPGSNDGRGGFVGLFSRSGTRKKDSELKLAFSEFYLSLILLQNYQNLNFTGFRKILKKHDKLFCSDSGARWRVENVESSHFSINKDINKLIQETENLVTHELEGGNRGRAMKRLRVPPLGDQHSPWTTFKVGLFLGAFLVLLFVVALSAAFRDTGIDWRVGIRLYRGQFLVFLMVFLVGVNVYGWRTSGVNHVLIFELDPRNHISEQHLMELAAVFGVMWCVSVLGFLYSDALGMPMFSHPVILAGAMVAFLINPFRVMLYDARIWFLRILGRVVCAPLFFVNFADFWLGDQLNSLVPAITDFEYFICFYASNGGNWSKVAGGAGRCVNKNYLIRPVVGCLPAWFRFAQCLRRYRDTREAFPHLVNAGKYSTTFFVILLSTLNSENKDEFSSADKNPYFYLWILASIVSSCYAYTWDVRMDWGLLESSSGDNKFLREEIVYPHRGHYYLAIVTDFLLRFGWAISLSLIEMGYVHGDLMVTVLAPMEVIRYRNHLKYIKLCTIFRFVPLRLFVSSSRLILPHCVFSLLFFSTFVPLFSRCCGISNGFFLSVFLGCAFAFCLSYADWDRRFVWNFFRVENEMLNNCGDFRRKKDVMFYETLEGSSSHEFGLVVRRFVWNFFRLENEHLNNCGQFRAVRDIGIKPMNDSDQALMVRMMDDPESVIHVRHRRAAAAAAAARSKGKGVGRDGVKLPLLGVGGAEGNESDPYATVSSMSSVRQWLMSIGGNAKPSTA</sequence>
<accession>A0A7R9BPU1</accession>
<evidence type="ECO:0000256" key="3">
    <source>
        <dbReference type="ARBA" id="ARBA00022692"/>
    </source>
</evidence>
<protein>
    <recommendedName>
        <fullName evidence="11">Xenotropic and polytropic retrovirus receptor 1</fullName>
    </recommendedName>
</protein>
<evidence type="ECO:0000256" key="4">
    <source>
        <dbReference type="ARBA" id="ARBA00022989"/>
    </source>
</evidence>
<evidence type="ECO:0000259" key="8">
    <source>
        <dbReference type="PROSITE" id="PS51382"/>
    </source>
</evidence>
<feature type="domain" description="SPX" evidence="8">
    <location>
        <begin position="1"/>
        <end position="169"/>
    </location>
</feature>
<feature type="transmembrane region" description="Helical" evidence="6">
    <location>
        <begin position="338"/>
        <end position="356"/>
    </location>
</feature>
<dbReference type="PANTHER" id="PTHR10783">
    <property type="entry name" value="XENOTROPIC AND POLYTROPIC RETROVIRUS RECEPTOR 1-RELATED"/>
    <property type="match status" value="1"/>
</dbReference>
<reference evidence="9" key="1">
    <citation type="submission" date="2020-11" db="EMBL/GenBank/DDBJ databases">
        <authorList>
            <person name="Tran Van P."/>
        </authorList>
    </citation>
    <scope>NUCLEOTIDE SEQUENCE</scope>
</reference>
<feature type="transmembrane region" description="Helical" evidence="6">
    <location>
        <begin position="638"/>
        <end position="659"/>
    </location>
</feature>
<dbReference type="Pfam" id="PF03124">
    <property type="entry name" value="EXS"/>
    <property type="match status" value="1"/>
</dbReference>
<dbReference type="InterPro" id="IPR004342">
    <property type="entry name" value="EXS_C"/>
</dbReference>
<feature type="transmembrane region" description="Helical" evidence="6">
    <location>
        <begin position="260"/>
        <end position="281"/>
    </location>
</feature>
<keyword evidence="3 6" id="KW-0812">Transmembrane</keyword>
<dbReference type="AlphaFoldDB" id="A0A7R9BPU1"/>
<dbReference type="CDD" id="cd14477">
    <property type="entry name" value="SPX_XPR1_like"/>
    <property type="match status" value="1"/>
</dbReference>
<keyword evidence="5 6" id="KW-0472">Membrane</keyword>